<dbReference type="EMBL" id="ABWL02000007">
    <property type="protein sequence ID" value="EFE08501.1"/>
    <property type="molecule type" value="Genomic_DNA"/>
</dbReference>
<dbReference type="GO" id="GO:0032791">
    <property type="term" value="F:lead ion binding"/>
    <property type="evidence" value="ECO:0007669"/>
    <property type="project" value="TreeGrafter"/>
</dbReference>
<dbReference type="eggNOG" id="COG0640">
    <property type="taxonomic scope" value="Bacteria"/>
</dbReference>
<dbReference type="PANTHER" id="PTHR39168">
    <property type="entry name" value="TRANSCRIPTIONAL REGULATOR-RELATED"/>
    <property type="match status" value="1"/>
</dbReference>
<dbReference type="SUPFAM" id="SSF46785">
    <property type="entry name" value="Winged helix' DNA-binding domain"/>
    <property type="match status" value="1"/>
</dbReference>
<proteinExistence type="predicted"/>
<feature type="domain" description="HTH arsR-type" evidence="1">
    <location>
        <begin position="23"/>
        <end position="118"/>
    </location>
</feature>
<reference evidence="2 3" key="1">
    <citation type="submission" date="2010-02" db="EMBL/GenBank/DDBJ databases">
        <authorList>
            <person name="Weinstock G."/>
            <person name="Sodergren E."/>
            <person name="Clifton S."/>
            <person name="Fulton L."/>
            <person name="Fulton B."/>
            <person name="Courtney L."/>
            <person name="Fronick C."/>
            <person name="Harrison M."/>
            <person name="Strong C."/>
            <person name="Farmer C."/>
            <person name="Delahaunty K."/>
            <person name="Markovic C."/>
            <person name="Hall O."/>
            <person name="Minx P."/>
            <person name="Tomlinson C."/>
            <person name="Mitreva M."/>
            <person name="Nelson J."/>
            <person name="Hou S."/>
            <person name="Wollam A."/>
            <person name="Pepin K.H."/>
            <person name="Johnson M."/>
            <person name="Bhonagiri V."/>
            <person name="Zhang X."/>
            <person name="Suruliraj S."/>
            <person name="Warren W."/>
            <person name="Chinwalla A."/>
            <person name="Mardis E.R."/>
            <person name="Wilson R.K."/>
        </authorList>
    </citation>
    <scope>NUCLEOTIDE SEQUENCE [LARGE SCALE GENOMIC DNA]</scope>
    <source>
        <strain evidence="2 3">ATCC 29220</strain>
    </source>
</reference>
<dbReference type="InterPro" id="IPR036390">
    <property type="entry name" value="WH_DNA-bd_sf"/>
</dbReference>
<dbReference type="InterPro" id="IPR011991">
    <property type="entry name" value="ArsR-like_HTH"/>
</dbReference>
<dbReference type="GO" id="GO:0003677">
    <property type="term" value="F:DNA binding"/>
    <property type="evidence" value="ECO:0007669"/>
    <property type="project" value="TreeGrafter"/>
</dbReference>
<protein>
    <submittedName>
        <fullName evidence="2">Transcriptional regulator, ArsR family</fullName>
    </submittedName>
</protein>
<dbReference type="GO" id="GO:0010288">
    <property type="term" value="P:response to lead ion"/>
    <property type="evidence" value="ECO:0007669"/>
    <property type="project" value="TreeGrafter"/>
</dbReference>
<dbReference type="InterPro" id="IPR001845">
    <property type="entry name" value="HTH_ArsR_DNA-bd_dom"/>
</dbReference>
<dbReference type="Proteomes" id="UP000003880">
    <property type="component" value="Unassembled WGS sequence"/>
</dbReference>
<dbReference type="CDD" id="cd00090">
    <property type="entry name" value="HTH_ARSR"/>
    <property type="match status" value="1"/>
</dbReference>
<organism evidence="2 3">
    <name type="scientific">Citrobacter youngae ATCC 29220</name>
    <dbReference type="NCBI Taxonomy" id="500640"/>
    <lineage>
        <taxon>Bacteria</taxon>
        <taxon>Pseudomonadati</taxon>
        <taxon>Pseudomonadota</taxon>
        <taxon>Gammaproteobacteria</taxon>
        <taxon>Enterobacterales</taxon>
        <taxon>Enterobacteriaceae</taxon>
        <taxon>Citrobacter</taxon>
        <taxon>Citrobacter freundii complex</taxon>
    </lineage>
</organism>
<gene>
    <name evidence="2" type="ORF">CIT292_07822</name>
</gene>
<dbReference type="AlphaFoldDB" id="D4BBN3"/>
<name>D4BBN3_9ENTR</name>
<dbReference type="Gene3D" id="1.10.10.10">
    <property type="entry name" value="Winged helix-like DNA-binding domain superfamily/Winged helix DNA-binding domain"/>
    <property type="match status" value="1"/>
</dbReference>
<sequence>MASLIQIFRAKEVAMASVMLSEEEGELESQMALTAAVMADKSRSRMLCALMDGRAWTATELSAVADVSPSTASAHLARLCEQHFVVALAQGRHRYFRLAGADIAELLERLMGVAWAASTPRKITTPLSLRHARTCYDHLAGEVAVRLFDTLVSRQWLTPEGETLTELGQEKLTEMGIVLFAGSSRRKLTCGCLDWSERRYHPGGVLGATLLRWFTEQKWIKTQTGSRHVTFTSLGIRKLQSEFGIKTTG</sequence>
<evidence type="ECO:0000313" key="2">
    <source>
        <dbReference type="EMBL" id="EFE08501.1"/>
    </source>
</evidence>
<dbReference type="SMART" id="SM00418">
    <property type="entry name" value="HTH_ARSR"/>
    <property type="match status" value="1"/>
</dbReference>
<dbReference type="GO" id="GO:0097063">
    <property type="term" value="F:cadmium ion sensor activity"/>
    <property type="evidence" value="ECO:0007669"/>
    <property type="project" value="TreeGrafter"/>
</dbReference>
<evidence type="ECO:0000259" key="1">
    <source>
        <dbReference type="PROSITE" id="PS50987"/>
    </source>
</evidence>
<comment type="caution">
    <text evidence="2">The sequence shown here is derived from an EMBL/GenBank/DDBJ whole genome shotgun (WGS) entry which is preliminary data.</text>
</comment>
<dbReference type="GO" id="GO:0046686">
    <property type="term" value="P:response to cadmium ion"/>
    <property type="evidence" value="ECO:0007669"/>
    <property type="project" value="TreeGrafter"/>
</dbReference>
<dbReference type="HOGENOM" id="CLU_077964_0_1_6"/>
<dbReference type="InterPro" id="IPR036388">
    <property type="entry name" value="WH-like_DNA-bd_sf"/>
</dbReference>
<dbReference type="InterPro" id="IPR052543">
    <property type="entry name" value="HTH_Metal-responsive_Reg"/>
</dbReference>
<dbReference type="PANTHER" id="PTHR39168:SF1">
    <property type="entry name" value="TRANSCRIPTIONAL REGULATORY PROTEIN"/>
    <property type="match status" value="1"/>
</dbReference>
<accession>D4BBN3</accession>
<dbReference type="GO" id="GO:0003700">
    <property type="term" value="F:DNA-binding transcription factor activity"/>
    <property type="evidence" value="ECO:0007669"/>
    <property type="project" value="InterPro"/>
</dbReference>
<evidence type="ECO:0000313" key="3">
    <source>
        <dbReference type="Proteomes" id="UP000003880"/>
    </source>
</evidence>
<dbReference type="Pfam" id="PF01022">
    <property type="entry name" value="HTH_5"/>
    <property type="match status" value="1"/>
</dbReference>
<dbReference type="PROSITE" id="PS50987">
    <property type="entry name" value="HTH_ARSR_2"/>
    <property type="match status" value="1"/>
</dbReference>